<proteinExistence type="predicted"/>
<dbReference type="Proteomes" id="UP000177152">
    <property type="component" value="Unassembled WGS sequence"/>
</dbReference>
<comment type="caution">
    <text evidence="6">The sequence shown here is derived from an EMBL/GenBank/DDBJ whole genome shotgun (WGS) entry which is preliminary data.</text>
</comment>
<evidence type="ECO:0000259" key="4">
    <source>
        <dbReference type="Pfam" id="PF00905"/>
    </source>
</evidence>
<dbReference type="InterPro" id="IPR050515">
    <property type="entry name" value="Beta-lactam/transpept"/>
</dbReference>
<evidence type="ECO:0000259" key="5">
    <source>
        <dbReference type="Pfam" id="PF03717"/>
    </source>
</evidence>
<evidence type="ECO:0008006" key="8">
    <source>
        <dbReference type="Google" id="ProtNLM"/>
    </source>
</evidence>
<dbReference type="InterPro" id="IPR001460">
    <property type="entry name" value="PCN-bd_Tpept"/>
</dbReference>
<dbReference type="SUPFAM" id="SSF56601">
    <property type="entry name" value="beta-lactamase/transpeptidase-like"/>
    <property type="match status" value="1"/>
</dbReference>
<keyword evidence="3" id="KW-1133">Transmembrane helix</keyword>
<dbReference type="Gene3D" id="3.30.450.330">
    <property type="match status" value="1"/>
</dbReference>
<evidence type="ECO:0000256" key="2">
    <source>
        <dbReference type="ARBA" id="ARBA00023136"/>
    </source>
</evidence>
<organism evidence="6 7">
    <name type="scientific">Candidatus Sungbacteria bacterium RIFCSPHIGHO2_01_FULL_47_32</name>
    <dbReference type="NCBI Taxonomy" id="1802264"/>
    <lineage>
        <taxon>Bacteria</taxon>
        <taxon>Candidatus Sungiibacteriota</taxon>
    </lineage>
</organism>
<dbReference type="InterPro" id="IPR005311">
    <property type="entry name" value="PBP_dimer"/>
</dbReference>
<sequence>MEGKHFEKIVSWRFRLVFGLFLLLAVIILTRIFYISVIKHDDYSAIADRQHRLREVLPARRGSIFFQDRFGNEKIAAFSSDTYDLSVSPKSIKDPLDVAHKLAVLFNKIPADYLPKLQKPDDPFEIVEKNVSVEMADAIDEAKIPTLSFLPSTQRIYPGRRLGASVLGFIGYKDNDVTGLYGIEKKFQKEMTGTSGLFEGDKDASGFWVALGQRNVQNAVNGSDLVLTVDYNIQERLAAELSKVKEKWGADSGLAVVIEPKTGKILALATDPDFDPNEYFKEKNYQVFKNPAVESTYELGSVMKPVTMAAGIDTGVLNPDTKYEDSGKVKIGSYTIQNFDQQAHGVNTMTQVLEKSLNTGAVFAGRLVGKENFKKYISGFGFGSLLGTDLPGEVPGNISNLNFNRDIDYATASFGQGIAATPLQMASAMGAIANNGKLMRPYIVEKIRNPDGEEAVTTPEVIRQAIRPETSETLSKMLVSVVRNGFEGHAIIKGYFIAAKTGTAQISSNDRKGYTGEFIHTFIGYAPAFNPRFLIYVQLNKPRGNIFAANTLTTTFHTLTEYLLNYFEVPPDEPLK</sequence>
<dbReference type="Pfam" id="PF03717">
    <property type="entry name" value="PBP_dimer"/>
    <property type="match status" value="1"/>
</dbReference>
<evidence type="ECO:0000256" key="1">
    <source>
        <dbReference type="ARBA" id="ARBA00004370"/>
    </source>
</evidence>
<dbReference type="SUPFAM" id="SSF56519">
    <property type="entry name" value="Penicillin binding protein dimerisation domain"/>
    <property type="match status" value="1"/>
</dbReference>
<dbReference type="InterPro" id="IPR012338">
    <property type="entry name" value="Beta-lactam/transpept-like"/>
</dbReference>
<dbReference type="PANTHER" id="PTHR30627:SF1">
    <property type="entry name" value="PEPTIDOGLYCAN D,D-TRANSPEPTIDASE FTSI"/>
    <property type="match status" value="1"/>
</dbReference>
<accession>A0A1G2K340</accession>
<dbReference type="Gene3D" id="3.40.710.10">
    <property type="entry name" value="DD-peptidase/beta-lactamase superfamily"/>
    <property type="match status" value="1"/>
</dbReference>
<dbReference type="AlphaFoldDB" id="A0A1G2K340"/>
<dbReference type="Pfam" id="PF00905">
    <property type="entry name" value="Transpeptidase"/>
    <property type="match status" value="1"/>
</dbReference>
<evidence type="ECO:0000313" key="7">
    <source>
        <dbReference type="Proteomes" id="UP000177152"/>
    </source>
</evidence>
<feature type="domain" description="Penicillin-binding protein dimerisation" evidence="5">
    <location>
        <begin position="57"/>
        <end position="206"/>
    </location>
</feature>
<dbReference type="GO" id="GO:0071555">
    <property type="term" value="P:cell wall organization"/>
    <property type="evidence" value="ECO:0007669"/>
    <property type="project" value="TreeGrafter"/>
</dbReference>
<keyword evidence="2 3" id="KW-0472">Membrane</keyword>
<comment type="subcellular location">
    <subcellularLocation>
        <location evidence="1">Membrane</location>
    </subcellularLocation>
</comment>
<name>A0A1G2K340_9BACT</name>
<gene>
    <name evidence="6" type="ORF">A2633_05005</name>
</gene>
<dbReference type="GO" id="GO:0005886">
    <property type="term" value="C:plasma membrane"/>
    <property type="evidence" value="ECO:0007669"/>
    <property type="project" value="TreeGrafter"/>
</dbReference>
<feature type="domain" description="Penicillin-binding protein transpeptidase" evidence="4">
    <location>
        <begin position="253"/>
        <end position="543"/>
    </location>
</feature>
<evidence type="ECO:0000256" key="3">
    <source>
        <dbReference type="SAM" id="Phobius"/>
    </source>
</evidence>
<protein>
    <recommendedName>
        <fullName evidence="8">Penicillin-binding protein transpeptidase domain-containing protein</fullName>
    </recommendedName>
</protein>
<reference evidence="6 7" key="1">
    <citation type="journal article" date="2016" name="Nat. Commun.">
        <title>Thousands of microbial genomes shed light on interconnected biogeochemical processes in an aquifer system.</title>
        <authorList>
            <person name="Anantharaman K."/>
            <person name="Brown C.T."/>
            <person name="Hug L.A."/>
            <person name="Sharon I."/>
            <person name="Castelle C.J."/>
            <person name="Probst A.J."/>
            <person name="Thomas B.C."/>
            <person name="Singh A."/>
            <person name="Wilkins M.J."/>
            <person name="Karaoz U."/>
            <person name="Brodie E.L."/>
            <person name="Williams K.H."/>
            <person name="Hubbard S.S."/>
            <person name="Banfield J.F."/>
        </authorList>
    </citation>
    <scope>NUCLEOTIDE SEQUENCE [LARGE SCALE GENOMIC DNA]</scope>
</reference>
<dbReference type="EMBL" id="MHQC01000050">
    <property type="protein sequence ID" value="OGZ93805.1"/>
    <property type="molecule type" value="Genomic_DNA"/>
</dbReference>
<dbReference type="InterPro" id="IPR036138">
    <property type="entry name" value="PBP_dimer_sf"/>
</dbReference>
<dbReference type="Gene3D" id="3.90.1310.10">
    <property type="entry name" value="Penicillin-binding protein 2a (Domain 2)"/>
    <property type="match status" value="1"/>
</dbReference>
<dbReference type="PANTHER" id="PTHR30627">
    <property type="entry name" value="PEPTIDOGLYCAN D,D-TRANSPEPTIDASE"/>
    <property type="match status" value="1"/>
</dbReference>
<dbReference type="GO" id="GO:0008658">
    <property type="term" value="F:penicillin binding"/>
    <property type="evidence" value="ECO:0007669"/>
    <property type="project" value="InterPro"/>
</dbReference>
<evidence type="ECO:0000313" key="6">
    <source>
        <dbReference type="EMBL" id="OGZ93805.1"/>
    </source>
</evidence>
<feature type="transmembrane region" description="Helical" evidence="3">
    <location>
        <begin position="12"/>
        <end position="34"/>
    </location>
</feature>
<keyword evidence="3" id="KW-0812">Transmembrane</keyword>